<dbReference type="InterPro" id="IPR036388">
    <property type="entry name" value="WH-like_DNA-bd_sf"/>
</dbReference>
<evidence type="ECO:0000256" key="1">
    <source>
        <dbReference type="ARBA" id="ARBA00023015"/>
    </source>
</evidence>
<gene>
    <name evidence="5" type="ORF">I7822_27085</name>
</gene>
<keyword evidence="3" id="KW-0804">Transcription</keyword>
<dbReference type="Pfam" id="PF01638">
    <property type="entry name" value="HxlR"/>
    <property type="match status" value="1"/>
</dbReference>
<name>A0ABS3NAN2_9BACI</name>
<dbReference type="PANTHER" id="PTHR33204">
    <property type="entry name" value="TRANSCRIPTIONAL REGULATOR, MARR FAMILY"/>
    <property type="match status" value="1"/>
</dbReference>
<dbReference type="EMBL" id="JAGDEL010000034">
    <property type="protein sequence ID" value="MBO1515283.1"/>
    <property type="molecule type" value="Genomic_DNA"/>
</dbReference>
<dbReference type="PROSITE" id="PS51118">
    <property type="entry name" value="HTH_HXLR"/>
    <property type="match status" value="1"/>
</dbReference>
<evidence type="ECO:0000256" key="2">
    <source>
        <dbReference type="ARBA" id="ARBA00023125"/>
    </source>
</evidence>
<dbReference type="InterPro" id="IPR002577">
    <property type="entry name" value="HTH_HxlR"/>
</dbReference>
<evidence type="ECO:0000313" key="6">
    <source>
        <dbReference type="Proteomes" id="UP000663981"/>
    </source>
</evidence>
<accession>A0ABS3NAN2</accession>
<comment type="caution">
    <text evidence="5">The sequence shown here is derived from an EMBL/GenBank/DDBJ whole genome shotgun (WGS) entry which is preliminary data.</text>
</comment>
<dbReference type="RefSeq" id="WP_207982168.1">
    <property type="nucleotide sequence ID" value="NZ_JAGDEL010000034.1"/>
</dbReference>
<protein>
    <submittedName>
        <fullName evidence="5">Winged helix-turn-helix transcriptional regulator</fullName>
    </submittedName>
</protein>
<dbReference type="Gene3D" id="1.10.10.10">
    <property type="entry name" value="Winged helix-like DNA-binding domain superfamily/Winged helix DNA-binding domain"/>
    <property type="match status" value="1"/>
</dbReference>
<keyword evidence="1" id="KW-0805">Transcription regulation</keyword>
<keyword evidence="2" id="KW-0238">DNA-binding</keyword>
<dbReference type="SUPFAM" id="SSF46785">
    <property type="entry name" value="Winged helix' DNA-binding domain"/>
    <property type="match status" value="1"/>
</dbReference>
<evidence type="ECO:0000259" key="4">
    <source>
        <dbReference type="PROSITE" id="PS51118"/>
    </source>
</evidence>
<dbReference type="PANTHER" id="PTHR33204:SF38">
    <property type="entry name" value="HTH-TYPE TRANSCRIPTIONAL ACTIVATOR HXLR"/>
    <property type="match status" value="1"/>
</dbReference>
<proteinExistence type="predicted"/>
<sequence>MVKYNTGINIFMNIVGGRWKCLILFFLSQKAIRTKEFYELMPGITQKVLTEQLKQLERDGLVHREVYKEVPPKVEYSLTELGKTFVPVLNTMCEWGNGYAIIRDINQEEQICCNHEER</sequence>
<dbReference type="InterPro" id="IPR036390">
    <property type="entry name" value="WH_DNA-bd_sf"/>
</dbReference>
<feature type="domain" description="HTH hxlR-type" evidence="4">
    <location>
        <begin position="6"/>
        <end position="104"/>
    </location>
</feature>
<keyword evidence="6" id="KW-1185">Reference proteome</keyword>
<dbReference type="Proteomes" id="UP000663981">
    <property type="component" value="Unassembled WGS sequence"/>
</dbReference>
<evidence type="ECO:0000313" key="5">
    <source>
        <dbReference type="EMBL" id="MBO1515283.1"/>
    </source>
</evidence>
<organism evidence="5 6">
    <name type="scientific">Metabacillus bambusae</name>
    <dbReference type="NCBI Taxonomy" id="2795218"/>
    <lineage>
        <taxon>Bacteria</taxon>
        <taxon>Bacillati</taxon>
        <taxon>Bacillota</taxon>
        <taxon>Bacilli</taxon>
        <taxon>Bacillales</taxon>
        <taxon>Bacillaceae</taxon>
        <taxon>Metabacillus</taxon>
    </lineage>
</organism>
<evidence type="ECO:0000256" key="3">
    <source>
        <dbReference type="ARBA" id="ARBA00023163"/>
    </source>
</evidence>
<reference evidence="5 6" key="1">
    <citation type="submission" date="2021-03" db="EMBL/GenBank/DDBJ databases">
        <title>Whole genome sequence of Metabacillus bambusae BG109.</title>
        <authorList>
            <person name="Jeong J.W."/>
        </authorList>
    </citation>
    <scope>NUCLEOTIDE SEQUENCE [LARGE SCALE GENOMIC DNA]</scope>
    <source>
        <strain evidence="5 6">BG109</strain>
    </source>
</reference>